<proteinExistence type="predicted"/>
<dbReference type="Pfam" id="PF00023">
    <property type="entry name" value="Ank"/>
    <property type="match status" value="1"/>
</dbReference>
<evidence type="ECO:0000313" key="1">
    <source>
        <dbReference type="EMBL" id="KAJ7073372.1"/>
    </source>
</evidence>
<name>A0AAD6TSR1_9AGAR</name>
<gene>
    <name evidence="1" type="ORF">B0H15DRAFT_62309</name>
</gene>
<keyword evidence="2" id="KW-1185">Reference proteome</keyword>
<sequence length="179" mass="19483">MWRATGRTTCAECARSRRIPSRTGRGSSARDCAEGGRSDEKGIDPEALLPYLYDRSLTRWHAPSRAVRACGELPFKMLKTLIEKGANVVNIRGGPYCTALQAACASRPSGLEMARRKEIVKLLLEKGADPNIQGGKSGRAYQALKGSDHSVLEMLKEKGAETCLRDGEEGRETVLSSQC</sequence>
<reference evidence="1" key="1">
    <citation type="submission" date="2023-03" db="EMBL/GenBank/DDBJ databases">
        <title>Massive genome expansion in bonnet fungi (Mycena s.s.) driven by repeated elements and novel gene families across ecological guilds.</title>
        <authorList>
            <consortium name="Lawrence Berkeley National Laboratory"/>
            <person name="Harder C.B."/>
            <person name="Miyauchi S."/>
            <person name="Viragh M."/>
            <person name="Kuo A."/>
            <person name="Thoen E."/>
            <person name="Andreopoulos B."/>
            <person name="Lu D."/>
            <person name="Skrede I."/>
            <person name="Drula E."/>
            <person name="Henrissat B."/>
            <person name="Morin E."/>
            <person name="Kohler A."/>
            <person name="Barry K."/>
            <person name="LaButti K."/>
            <person name="Morin E."/>
            <person name="Salamov A."/>
            <person name="Lipzen A."/>
            <person name="Mereny Z."/>
            <person name="Hegedus B."/>
            <person name="Baldrian P."/>
            <person name="Stursova M."/>
            <person name="Weitz H."/>
            <person name="Taylor A."/>
            <person name="Grigoriev I.V."/>
            <person name="Nagy L.G."/>
            <person name="Martin F."/>
            <person name="Kauserud H."/>
        </authorList>
    </citation>
    <scope>NUCLEOTIDE SEQUENCE</scope>
    <source>
        <strain evidence="1">CBHHK173m</strain>
    </source>
</reference>
<dbReference type="Proteomes" id="UP001222325">
    <property type="component" value="Unassembled WGS sequence"/>
</dbReference>
<dbReference type="InterPro" id="IPR002110">
    <property type="entry name" value="Ankyrin_rpt"/>
</dbReference>
<comment type="caution">
    <text evidence="1">The sequence shown here is derived from an EMBL/GenBank/DDBJ whole genome shotgun (WGS) entry which is preliminary data.</text>
</comment>
<protein>
    <submittedName>
        <fullName evidence="1">Uncharacterized protein</fullName>
    </submittedName>
</protein>
<accession>A0AAD6TSR1</accession>
<dbReference type="AlphaFoldDB" id="A0AAD6TSR1"/>
<evidence type="ECO:0000313" key="2">
    <source>
        <dbReference type="Proteomes" id="UP001222325"/>
    </source>
</evidence>
<dbReference type="InterPro" id="IPR036770">
    <property type="entry name" value="Ankyrin_rpt-contain_sf"/>
</dbReference>
<organism evidence="1 2">
    <name type="scientific">Mycena belliarum</name>
    <dbReference type="NCBI Taxonomy" id="1033014"/>
    <lineage>
        <taxon>Eukaryota</taxon>
        <taxon>Fungi</taxon>
        <taxon>Dikarya</taxon>
        <taxon>Basidiomycota</taxon>
        <taxon>Agaricomycotina</taxon>
        <taxon>Agaricomycetes</taxon>
        <taxon>Agaricomycetidae</taxon>
        <taxon>Agaricales</taxon>
        <taxon>Marasmiineae</taxon>
        <taxon>Mycenaceae</taxon>
        <taxon>Mycena</taxon>
    </lineage>
</organism>
<dbReference type="EMBL" id="JARJCN010000115">
    <property type="protein sequence ID" value="KAJ7073372.1"/>
    <property type="molecule type" value="Genomic_DNA"/>
</dbReference>
<dbReference type="SUPFAM" id="SSF48403">
    <property type="entry name" value="Ankyrin repeat"/>
    <property type="match status" value="1"/>
</dbReference>
<dbReference type="Gene3D" id="1.25.40.20">
    <property type="entry name" value="Ankyrin repeat-containing domain"/>
    <property type="match status" value="1"/>
</dbReference>